<accession>A0A1G5MBJ6</accession>
<dbReference type="Proteomes" id="UP000183046">
    <property type="component" value="Unassembled WGS sequence"/>
</dbReference>
<dbReference type="NCBIfam" id="TIGR03141">
    <property type="entry name" value="cytochro_ccmD"/>
    <property type="match status" value="1"/>
</dbReference>
<evidence type="ECO:0000256" key="12">
    <source>
        <dbReference type="RuleBase" id="RU363101"/>
    </source>
</evidence>
<dbReference type="Pfam" id="PF04995">
    <property type="entry name" value="CcmD"/>
    <property type="match status" value="1"/>
</dbReference>
<dbReference type="InterPro" id="IPR007078">
    <property type="entry name" value="Haem_export_protD_CcmD"/>
</dbReference>
<evidence type="ECO:0000256" key="8">
    <source>
        <dbReference type="ARBA" id="ARBA00022692"/>
    </source>
</evidence>
<keyword evidence="10 12" id="KW-1133">Transmembrane helix</keyword>
<comment type="subcellular location">
    <subcellularLocation>
        <location evidence="2 12">Cell inner membrane</location>
        <topology evidence="2 12">Single-pass membrane protein</topology>
    </subcellularLocation>
</comment>
<organism evidence="14 15">
    <name type="scientific">Pseudomonas oryzihabitans</name>
    <dbReference type="NCBI Taxonomy" id="47885"/>
    <lineage>
        <taxon>Bacteria</taxon>
        <taxon>Pseudomonadati</taxon>
        <taxon>Pseudomonadota</taxon>
        <taxon>Gammaproteobacteria</taxon>
        <taxon>Pseudomonadales</taxon>
        <taxon>Pseudomonadaceae</taxon>
        <taxon>Pseudomonas</taxon>
    </lineage>
</organism>
<evidence type="ECO:0000256" key="6">
    <source>
        <dbReference type="ARBA" id="ARBA00022475"/>
    </source>
</evidence>
<evidence type="ECO:0000256" key="9">
    <source>
        <dbReference type="ARBA" id="ARBA00022748"/>
    </source>
</evidence>
<comment type="caution">
    <text evidence="14">The sequence shown here is derived from an EMBL/GenBank/DDBJ whole genome shotgun (WGS) entry which is preliminary data.</text>
</comment>
<dbReference type="GO" id="GO:1903607">
    <property type="term" value="P:cytochrome c biosynthetic process"/>
    <property type="evidence" value="ECO:0007669"/>
    <property type="project" value="TreeGrafter"/>
</dbReference>
<evidence type="ECO:0000256" key="3">
    <source>
        <dbReference type="ARBA" id="ARBA00008741"/>
    </source>
</evidence>
<keyword evidence="11 12" id="KW-0472">Membrane</keyword>
<dbReference type="EMBL" id="MTLN01000008">
    <property type="protein sequence ID" value="ONN69922.1"/>
    <property type="molecule type" value="Genomic_DNA"/>
</dbReference>
<evidence type="ECO:0000313" key="15">
    <source>
        <dbReference type="Proteomes" id="UP000183046"/>
    </source>
</evidence>
<comment type="function">
    <text evidence="1 12">Required for the export of heme to the periplasm for the biogenesis of c-type cytochromes.</text>
</comment>
<proteinExistence type="inferred from homology"/>
<keyword evidence="16" id="KW-1185">Reference proteome</keyword>
<keyword evidence="9 12" id="KW-0201">Cytochrome c-type biogenesis</keyword>
<evidence type="ECO:0000256" key="11">
    <source>
        <dbReference type="ARBA" id="ARBA00023136"/>
    </source>
</evidence>
<dbReference type="AlphaFoldDB" id="A0A1G5MBJ6"/>
<gene>
    <name evidence="13" type="ORF">BVL52_16760</name>
    <name evidence="14" type="ORF">SAMN05216279_101559</name>
</gene>
<evidence type="ECO:0000256" key="7">
    <source>
        <dbReference type="ARBA" id="ARBA00022519"/>
    </source>
</evidence>
<reference evidence="13 16" key="3">
    <citation type="submission" date="2017-01" db="EMBL/GenBank/DDBJ databases">
        <title>Pseudomonas psychrotolerans genome sequencing and assembly.</title>
        <authorList>
            <person name="Vyas B."/>
            <person name="Mayilraj S."/>
        </authorList>
    </citation>
    <scope>NUCLEOTIDE SEQUENCE [LARGE SCALE GENOMIC DNA]</scope>
    <source>
        <strain evidence="13 16">SDS18</strain>
    </source>
</reference>
<evidence type="ECO:0000313" key="13">
    <source>
        <dbReference type="EMBL" id="ONN69922.1"/>
    </source>
</evidence>
<sequence>MSGVDWAQALGMGRHGLYVWPAFGLTLIVLGGLLLHGWQARRRLQRELRQRWRRERRP</sequence>
<evidence type="ECO:0000256" key="1">
    <source>
        <dbReference type="ARBA" id="ARBA00002442"/>
    </source>
</evidence>
<keyword evidence="6 12" id="KW-1003">Cell membrane</keyword>
<keyword evidence="8 12" id="KW-0812">Transmembrane</keyword>
<dbReference type="PANTHER" id="PTHR37531:SF1">
    <property type="entry name" value="HEME EXPORTER PROTEIN D"/>
    <property type="match status" value="1"/>
</dbReference>
<dbReference type="GO" id="GO:0017004">
    <property type="term" value="P:cytochrome complex assembly"/>
    <property type="evidence" value="ECO:0007669"/>
    <property type="project" value="UniProtKB-KW"/>
</dbReference>
<protein>
    <recommendedName>
        <fullName evidence="4 12">Heme exporter protein D</fullName>
    </recommendedName>
</protein>
<reference evidence="14" key="1">
    <citation type="submission" date="2016-10" db="EMBL/GenBank/DDBJ databases">
        <authorList>
            <person name="Varghese N."/>
            <person name="Submissions S."/>
        </authorList>
    </citation>
    <scope>NUCLEOTIDE SEQUENCE</scope>
    <source>
        <strain evidence="14">DSM 15758</strain>
    </source>
</reference>
<name>A0A1G5MBJ6_9PSED</name>
<dbReference type="STRING" id="237610.BJP27_04800"/>
<evidence type="ECO:0000313" key="16">
    <source>
        <dbReference type="Proteomes" id="UP000189310"/>
    </source>
</evidence>
<evidence type="ECO:0000313" key="14">
    <source>
        <dbReference type="EMBL" id="SCZ22577.1"/>
    </source>
</evidence>
<reference evidence="15" key="2">
    <citation type="submission" date="2016-10" db="EMBL/GenBank/DDBJ databases">
        <authorList>
            <person name="de Groot N.N."/>
        </authorList>
    </citation>
    <scope>NUCLEOTIDE SEQUENCE [LARGE SCALE GENOMIC DNA]</scope>
    <source>
        <strain evidence="15">DSM 15758</strain>
    </source>
</reference>
<evidence type="ECO:0000256" key="10">
    <source>
        <dbReference type="ARBA" id="ARBA00022989"/>
    </source>
</evidence>
<dbReference type="GO" id="GO:0015886">
    <property type="term" value="P:heme transport"/>
    <property type="evidence" value="ECO:0007669"/>
    <property type="project" value="InterPro"/>
</dbReference>
<dbReference type="EMBL" id="FMWB01000001">
    <property type="protein sequence ID" value="SCZ22577.1"/>
    <property type="molecule type" value="Genomic_DNA"/>
</dbReference>
<evidence type="ECO:0000256" key="4">
    <source>
        <dbReference type="ARBA" id="ARBA00016461"/>
    </source>
</evidence>
<dbReference type="GO" id="GO:0005886">
    <property type="term" value="C:plasma membrane"/>
    <property type="evidence" value="ECO:0007669"/>
    <property type="project" value="UniProtKB-SubCell"/>
</dbReference>
<dbReference type="InterPro" id="IPR052075">
    <property type="entry name" value="Heme_exporter_D"/>
</dbReference>
<evidence type="ECO:0000256" key="5">
    <source>
        <dbReference type="ARBA" id="ARBA00022448"/>
    </source>
</evidence>
<keyword evidence="7 12" id="KW-0997">Cell inner membrane</keyword>
<evidence type="ECO:0000256" key="2">
    <source>
        <dbReference type="ARBA" id="ARBA00004377"/>
    </source>
</evidence>
<feature type="transmembrane region" description="Helical" evidence="12">
    <location>
        <begin position="18"/>
        <end position="38"/>
    </location>
</feature>
<dbReference type="RefSeq" id="WP_074583134.1">
    <property type="nucleotide sequence ID" value="NZ_CP044074.1"/>
</dbReference>
<dbReference type="PANTHER" id="PTHR37531">
    <property type="entry name" value="HEME EXPORTER PROTEIN D"/>
    <property type="match status" value="1"/>
</dbReference>
<dbReference type="Proteomes" id="UP000189310">
    <property type="component" value="Unassembled WGS sequence"/>
</dbReference>
<comment type="similarity">
    <text evidence="3 12">Belongs to the CcmD/CycX/HelD family.</text>
</comment>
<keyword evidence="5 12" id="KW-0813">Transport</keyword>